<dbReference type="PANTHER" id="PTHR19446">
    <property type="entry name" value="REVERSE TRANSCRIPTASES"/>
    <property type="match status" value="1"/>
</dbReference>
<dbReference type="Proteomes" id="UP000663855">
    <property type="component" value="Unassembled WGS sequence"/>
</dbReference>
<dbReference type="InterPro" id="IPR005135">
    <property type="entry name" value="Endo/exonuclease/phosphatase"/>
</dbReference>
<accession>A0A816CCJ0</accession>
<proteinExistence type="predicted"/>
<protein>
    <recommendedName>
        <fullName evidence="1">Endonuclease/exonuclease/phosphatase domain-containing protein</fullName>
    </recommendedName>
</protein>
<dbReference type="GO" id="GO:0003824">
    <property type="term" value="F:catalytic activity"/>
    <property type="evidence" value="ECO:0007669"/>
    <property type="project" value="InterPro"/>
</dbReference>
<gene>
    <name evidence="2" type="ORF">CJN711_LOCUS38221</name>
</gene>
<evidence type="ECO:0000313" key="3">
    <source>
        <dbReference type="Proteomes" id="UP000663855"/>
    </source>
</evidence>
<feature type="domain" description="Endonuclease/exonuclease/phosphatase" evidence="1">
    <location>
        <begin position="15"/>
        <end position="114"/>
    </location>
</feature>
<name>A0A816CCJ0_9BILA</name>
<reference evidence="2" key="1">
    <citation type="submission" date="2021-02" db="EMBL/GenBank/DDBJ databases">
        <authorList>
            <person name="Nowell W R."/>
        </authorList>
    </citation>
    <scope>NUCLEOTIDE SEQUENCE</scope>
</reference>
<evidence type="ECO:0000259" key="1">
    <source>
        <dbReference type="Pfam" id="PF14529"/>
    </source>
</evidence>
<dbReference type="AlphaFoldDB" id="A0A816CCJ0"/>
<evidence type="ECO:0000313" key="2">
    <source>
        <dbReference type="EMBL" id="CAF1622778.1"/>
    </source>
</evidence>
<comment type="caution">
    <text evidence="2">The sequence shown here is derived from an EMBL/GenBank/DDBJ whole genome shotgun (WGS) entry which is preliminary data.</text>
</comment>
<dbReference type="Pfam" id="PF14529">
    <property type="entry name" value="Exo_endo_phos_2"/>
    <property type="match status" value="1"/>
</dbReference>
<dbReference type="Gene3D" id="3.60.10.10">
    <property type="entry name" value="Endonuclease/exonuclease/phosphatase"/>
    <property type="match status" value="1"/>
</dbReference>
<sequence>MIKLEVAQSNILLGAVYIPPKDLPPLELFEVCKDREFFLFGNFNAKHTAWLCKSNNSDGVEIKKWLDETGYEGIFSQTTTSKRSDAIIDFAIGYTNVGWSSEVLNIGTSDHFPVLFSSPIVAENTFIYQKTNWNLFTYFLSCVFQYWNACVYNIDEQQFFILFSNFLKALWDRTSTYEINRKYRPPWPPHLVSLAKQINYMRGKYRRTHFLIYLEEYKQLKYQYRCARTTYEQEKRENQLKYLTDNKNIWKIVKPTFHPYLPSFRGLKNNNGEIIRDSQKVADHLGNYFEKHFSKPLHDSRNNEHIKYLKTYEQIVHLPKMPLEPIEIAEVYKQWCKISAKKSTDIFGISAFLLKNIPIDYMSIFTIMFNKCISKGEFLEAGKIAKVICLSKEGIYPTENRLRPISLLPNISKLFERCLHTKILKWCESEGIYIDEQSGFTPNRRLQTRILTICEDIRLTIAAPNRPILGIFVDFMTAFGRMRHPVLISNLKELDMPLNLIRFIHEWLIGRSMNIQYGDVISKK</sequence>
<dbReference type="SUPFAM" id="SSF56219">
    <property type="entry name" value="DNase I-like"/>
    <property type="match status" value="1"/>
</dbReference>
<organism evidence="2 3">
    <name type="scientific">Rotaria magnacalcarata</name>
    <dbReference type="NCBI Taxonomy" id="392030"/>
    <lineage>
        <taxon>Eukaryota</taxon>
        <taxon>Metazoa</taxon>
        <taxon>Spiralia</taxon>
        <taxon>Gnathifera</taxon>
        <taxon>Rotifera</taxon>
        <taxon>Eurotatoria</taxon>
        <taxon>Bdelloidea</taxon>
        <taxon>Philodinida</taxon>
        <taxon>Philodinidae</taxon>
        <taxon>Rotaria</taxon>
    </lineage>
</organism>
<dbReference type="InterPro" id="IPR036691">
    <property type="entry name" value="Endo/exonu/phosph_ase_sf"/>
</dbReference>
<dbReference type="EMBL" id="CAJNOV010018634">
    <property type="protein sequence ID" value="CAF1622778.1"/>
    <property type="molecule type" value="Genomic_DNA"/>
</dbReference>